<dbReference type="Pfam" id="PF13466">
    <property type="entry name" value="STAS_2"/>
    <property type="match status" value="1"/>
</dbReference>
<evidence type="ECO:0000313" key="3">
    <source>
        <dbReference type="Proteomes" id="UP000071778"/>
    </source>
</evidence>
<sequence>MFRPSHSLTVGNAKVTLEEGLRAIAGGETEIDLSDVVAVDSAAVATLLAWQCAALNQGHSLHFSSLPANLESLIDLYGVTELLSPATVVVAASTQANTQHH</sequence>
<evidence type="ECO:0000313" key="2">
    <source>
        <dbReference type="EMBL" id="AMP08288.1"/>
    </source>
</evidence>
<feature type="domain" description="STAS" evidence="1">
    <location>
        <begin position="1"/>
        <end position="84"/>
    </location>
</feature>
<dbReference type="PROSITE" id="PS50801">
    <property type="entry name" value="STAS"/>
    <property type="match status" value="1"/>
</dbReference>
<protein>
    <submittedName>
        <fullName evidence="2">STAS domain protein</fullName>
    </submittedName>
</protein>
<dbReference type="InterPro" id="IPR036513">
    <property type="entry name" value="STAS_dom_sf"/>
</dbReference>
<dbReference type="AlphaFoldDB" id="A0A127QE02"/>
<accession>A0A127QE02</accession>
<organism evidence="2 3">
    <name type="scientific">Collimonas arenae</name>
    <dbReference type="NCBI Taxonomy" id="279058"/>
    <lineage>
        <taxon>Bacteria</taxon>
        <taxon>Pseudomonadati</taxon>
        <taxon>Pseudomonadota</taxon>
        <taxon>Betaproteobacteria</taxon>
        <taxon>Burkholderiales</taxon>
        <taxon>Oxalobacteraceae</taxon>
        <taxon>Collimonas</taxon>
    </lineage>
</organism>
<dbReference type="Proteomes" id="UP000071778">
    <property type="component" value="Chromosome"/>
</dbReference>
<dbReference type="OrthoDB" id="9156744at2"/>
<name>A0A127QE02_9BURK</name>
<dbReference type="InterPro" id="IPR058548">
    <property type="entry name" value="MlaB-like_STAS"/>
</dbReference>
<evidence type="ECO:0000259" key="1">
    <source>
        <dbReference type="PROSITE" id="PS50801"/>
    </source>
</evidence>
<dbReference type="EMBL" id="CP013235">
    <property type="protein sequence ID" value="AMP08288.1"/>
    <property type="molecule type" value="Genomic_DNA"/>
</dbReference>
<proteinExistence type="predicted"/>
<reference evidence="2 3" key="1">
    <citation type="submission" date="2015-11" db="EMBL/GenBank/DDBJ databases">
        <title>Exploring the genomic traits of fungus-feeding bacterial genus Collimonas.</title>
        <authorList>
            <person name="Song C."/>
            <person name="Schmidt R."/>
            <person name="de Jager V."/>
            <person name="Krzyzanowska D."/>
            <person name="Jongedijk E."/>
            <person name="Cankar K."/>
            <person name="Beekwilder J."/>
            <person name="van Veen A."/>
            <person name="de Boer W."/>
            <person name="van Veen J.A."/>
            <person name="Garbeva P."/>
        </authorList>
    </citation>
    <scope>NUCLEOTIDE SEQUENCE [LARGE SCALE GENOMIC DNA]</scope>
    <source>
        <strain evidence="2 3">Ter282</strain>
    </source>
</reference>
<dbReference type="Gene3D" id="3.30.750.24">
    <property type="entry name" value="STAS domain"/>
    <property type="match status" value="1"/>
</dbReference>
<keyword evidence="3" id="KW-1185">Reference proteome</keyword>
<gene>
    <name evidence="2" type="ORF">CAter282_0472</name>
</gene>
<dbReference type="RefSeq" id="WP_061532118.1">
    <property type="nucleotide sequence ID" value="NZ_CP013233.1"/>
</dbReference>
<dbReference type="InterPro" id="IPR002645">
    <property type="entry name" value="STAS_dom"/>
</dbReference>
<dbReference type="SUPFAM" id="SSF52091">
    <property type="entry name" value="SpoIIaa-like"/>
    <property type="match status" value="1"/>
</dbReference>
<dbReference type="PATRIC" id="fig|279058.18.peg.477"/>